<dbReference type="AlphaFoldDB" id="X1LM33"/>
<organism evidence="1">
    <name type="scientific">marine sediment metagenome</name>
    <dbReference type="NCBI Taxonomy" id="412755"/>
    <lineage>
        <taxon>unclassified sequences</taxon>
        <taxon>metagenomes</taxon>
        <taxon>ecological metagenomes</taxon>
    </lineage>
</organism>
<dbReference type="EMBL" id="BARV01018502">
    <property type="protein sequence ID" value="GAI20422.1"/>
    <property type="molecule type" value="Genomic_DNA"/>
</dbReference>
<name>X1LM33_9ZZZZ</name>
<comment type="caution">
    <text evidence="1">The sequence shown here is derived from an EMBL/GenBank/DDBJ whole genome shotgun (WGS) entry which is preliminary data.</text>
</comment>
<gene>
    <name evidence="1" type="ORF">S06H3_31273</name>
</gene>
<proteinExistence type="predicted"/>
<protein>
    <submittedName>
        <fullName evidence="1">Uncharacterized protein</fullName>
    </submittedName>
</protein>
<accession>X1LM33</accession>
<sequence length="139" mass="16187">RFSLRFERNASKYAEIQRALISKYESAAYGAIENEEVRLVLGFVKCDIIPAAAKLGWVIKQHGIYVYENPNHNKMLSLVVEFTDKNGEVRAPDCINEIIDFIHTDPAFFSFEQAKRNEEVLKDLNDVIEYRENIPREYE</sequence>
<feature type="non-terminal residue" evidence="1">
    <location>
        <position position="1"/>
    </location>
</feature>
<evidence type="ECO:0000313" key="1">
    <source>
        <dbReference type="EMBL" id="GAI20422.1"/>
    </source>
</evidence>
<reference evidence="1" key="1">
    <citation type="journal article" date="2014" name="Front. Microbiol.">
        <title>High frequency of phylogenetically diverse reductive dehalogenase-homologous genes in deep subseafloor sedimentary metagenomes.</title>
        <authorList>
            <person name="Kawai M."/>
            <person name="Futagami T."/>
            <person name="Toyoda A."/>
            <person name="Takaki Y."/>
            <person name="Nishi S."/>
            <person name="Hori S."/>
            <person name="Arai W."/>
            <person name="Tsubouchi T."/>
            <person name="Morono Y."/>
            <person name="Uchiyama I."/>
            <person name="Ito T."/>
            <person name="Fujiyama A."/>
            <person name="Inagaki F."/>
            <person name="Takami H."/>
        </authorList>
    </citation>
    <scope>NUCLEOTIDE SEQUENCE</scope>
    <source>
        <strain evidence="1">Expedition CK06-06</strain>
    </source>
</reference>